<dbReference type="Proteomes" id="UP000315724">
    <property type="component" value="Chromosome"/>
</dbReference>
<keyword evidence="4" id="KW-1185">Reference proteome</keyword>
<dbReference type="SUPFAM" id="SSF53448">
    <property type="entry name" value="Nucleotide-diphospho-sugar transferases"/>
    <property type="match status" value="1"/>
</dbReference>
<sequence length="233" mass="27135">MTPEISIIVPQFEKADLTIRCIESLLKHHSSPMQIILVDDGSSKAALRSIQQRQFSNTEVVRNSENRGITYSWNRGAELAQGVFLIFLNNDVETHGDWCERLIAPIRKSECLISGPKSRVESRFPQHLDSTSPKRKLLEGWCLALAKSYFDRLGQFDERYRLYFSDTDLQLRILQSFESRERSSQQVLRGVQEVPGLPVEHLGHRTTRSQPSRSRQWRRDRKTYLQQWFSKAD</sequence>
<dbReference type="EMBL" id="CP036267">
    <property type="protein sequence ID" value="QDT35469.1"/>
    <property type="molecule type" value="Genomic_DNA"/>
</dbReference>
<dbReference type="PANTHER" id="PTHR43179:SF7">
    <property type="entry name" value="RHAMNOSYLTRANSFERASE WBBL"/>
    <property type="match status" value="1"/>
</dbReference>
<dbReference type="PANTHER" id="PTHR43179">
    <property type="entry name" value="RHAMNOSYLTRANSFERASE WBBL"/>
    <property type="match status" value="1"/>
</dbReference>
<keyword evidence="3" id="KW-0328">Glycosyltransferase</keyword>
<keyword evidence="3" id="KW-0808">Transferase</keyword>
<reference evidence="3 4" key="1">
    <citation type="submission" date="2019-02" db="EMBL/GenBank/DDBJ databases">
        <title>Deep-cultivation of Planctomycetes and their phenomic and genomic characterization uncovers novel biology.</title>
        <authorList>
            <person name="Wiegand S."/>
            <person name="Jogler M."/>
            <person name="Boedeker C."/>
            <person name="Pinto D."/>
            <person name="Vollmers J."/>
            <person name="Rivas-Marin E."/>
            <person name="Kohn T."/>
            <person name="Peeters S.H."/>
            <person name="Heuer A."/>
            <person name="Rast P."/>
            <person name="Oberbeckmann S."/>
            <person name="Bunk B."/>
            <person name="Jeske O."/>
            <person name="Meyerdierks A."/>
            <person name="Storesund J.E."/>
            <person name="Kallscheuer N."/>
            <person name="Luecker S."/>
            <person name="Lage O.M."/>
            <person name="Pohl T."/>
            <person name="Merkel B.J."/>
            <person name="Hornburger P."/>
            <person name="Mueller R.-W."/>
            <person name="Bruemmer F."/>
            <person name="Labrenz M."/>
            <person name="Spormann A.M."/>
            <person name="Op den Camp H."/>
            <person name="Overmann J."/>
            <person name="Amann R."/>
            <person name="Jetten M.S.M."/>
            <person name="Mascher T."/>
            <person name="Medema M.H."/>
            <person name="Devos D.P."/>
            <person name="Kaster A.-K."/>
            <person name="Ovreas L."/>
            <person name="Rohde M."/>
            <person name="Galperin M.Y."/>
            <person name="Jogler C."/>
        </authorList>
    </citation>
    <scope>NUCLEOTIDE SEQUENCE [LARGE SCALE GENOMIC DNA]</scope>
    <source>
        <strain evidence="3 4">Mal48</strain>
    </source>
</reference>
<dbReference type="Gene3D" id="3.90.550.10">
    <property type="entry name" value="Spore Coat Polysaccharide Biosynthesis Protein SpsA, Chain A"/>
    <property type="match status" value="1"/>
</dbReference>
<dbReference type="GO" id="GO:0016757">
    <property type="term" value="F:glycosyltransferase activity"/>
    <property type="evidence" value="ECO:0007669"/>
    <property type="project" value="UniProtKB-KW"/>
</dbReference>
<dbReference type="InterPro" id="IPR029044">
    <property type="entry name" value="Nucleotide-diphossugar_trans"/>
</dbReference>
<feature type="domain" description="Glycosyltransferase 2-like" evidence="2">
    <location>
        <begin position="6"/>
        <end position="123"/>
    </location>
</feature>
<evidence type="ECO:0000259" key="2">
    <source>
        <dbReference type="Pfam" id="PF00535"/>
    </source>
</evidence>
<dbReference type="InterPro" id="IPR001173">
    <property type="entry name" value="Glyco_trans_2-like"/>
</dbReference>
<evidence type="ECO:0000313" key="3">
    <source>
        <dbReference type="EMBL" id="QDT35469.1"/>
    </source>
</evidence>
<organism evidence="3 4">
    <name type="scientific">Thalassoglobus polymorphus</name>
    <dbReference type="NCBI Taxonomy" id="2527994"/>
    <lineage>
        <taxon>Bacteria</taxon>
        <taxon>Pseudomonadati</taxon>
        <taxon>Planctomycetota</taxon>
        <taxon>Planctomycetia</taxon>
        <taxon>Planctomycetales</taxon>
        <taxon>Planctomycetaceae</taxon>
        <taxon>Thalassoglobus</taxon>
    </lineage>
</organism>
<dbReference type="Pfam" id="PF00535">
    <property type="entry name" value="Glycos_transf_2"/>
    <property type="match status" value="1"/>
</dbReference>
<protein>
    <submittedName>
        <fullName evidence="3">PGL/p-HBAD biosynthesis glycosyltransferase</fullName>
        <ecNumber evidence="3">2.4.1.-</ecNumber>
    </submittedName>
</protein>
<evidence type="ECO:0000256" key="1">
    <source>
        <dbReference type="SAM" id="MobiDB-lite"/>
    </source>
</evidence>
<dbReference type="EC" id="2.4.1.-" evidence="3"/>
<evidence type="ECO:0000313" key="4">
    <source>
        <dbReference type="Proteomes" id="UP000315724"/>
    </source>
</evidence>
<proteinExistence type="predicted"/>
<gene>
    <name evidence="3" type="ORF">Mal48_47460</name>
</gene>
<feature type="region of interest" description="Disordered" evidence="1">
    <location>
        <begin position="199"/>
        <end position="219"/>
    </location>
</feature>
<name>A0A517QV04_9PLAN</name>
<dbReference type="KEGG" id="tpol:Mal48_47460"/>
<accession>A0A517QV04</accession>
<dbReference type="RefSeq" id="WP_197441915.1">
    <property type="nucleotide sequence ID" value="NZ_CP036267.1"/>
</dbReference>
<dbReference type="AlphaFoldDB" id="A0A517QV04"/>